<dbReference type="AlphaFoldDB" id="A0A422MNS3"/>
<dbReference type="Proteomes" id="UP000283634">
    <property type="component" value="Unassembled WGS sequence"/>
</dbReference>
<organism evidence="1 2">
    <name type="scientific">Trypanosoma rangeli</name>
    <dbReference type="NCBI Taxonomy" id="5698"/>
    <lineage>
        <taxon>Eukaryota</taxon>
        <taxon>Discoba</taxon>
        <taxon>Euglenozoa</taxon>
        <taxon>Kinetoplastea</taxon>
        <taxon>Metakinetoplastina</taxon>
        <taxon>Trypanosomatida</taxon>
        <taxon>Trypanosomatidae</taxon>
        <taxon>Trypanosoma</taxon>
        <taxon>Herpetosoma</taxon>
    </lineage>
</organism>
<proteinExistence type="predicted"/>
<feature type="non-terminal residue" evidence="1">
    <location>
        <position position="1"/>
    </location>
</feature>
<name>A0A422MNS3_TRYRA</name>
<reference evidence="1 2" key="1">
    <citation type="journal article" date="2018" name="BMC Genomics">
        <title>Genomic comparison of Trypanosoma conorhini and Trypanosoma rangeli to Trypanosoma cruzi strains of high and low virulence.</title>
        <authorList>
            <person name="Bradwell K.R."/>
            <person name="Koparde V.N."/>
            <person name="Matveyev A.V."/>
            <person name="Serrano M.G."/>
            <person name="Alves J.M."/>
            <person name="Parikh H."/>
            <person name="Huang B."/>
            <person name="Lee V."/>
            <person name="Espinosa-Alvarez O."/>
            <person name="Ortiz P.A."/>
            <person name="Costa-Martins A.G."/>
            <person name="Teixeira M.M."/>
            <person name="Buck G.A."/>
        </authorList>
    </citation>
    <scope>NUCLEOTIDE SEQUENCE [LARGE SCALE GENOMIC DNA]</scope>
    <source>
        <strain evidence="1 2">AM80</strain>
    </source>
</reference>
<sequence>HLRDAWRSSARPNSRTVPAIGPLSHAAPVHVPQMSSLSVLHITTRALAEDFETLCHGRVCGASCLGWWHRNQWARRCGCVGPSNFPEWAPVRYHGGGAAGID</sequence>
<dbReference type="GeneID" id="40334469"/>
<keyword evidence="2" id="KW-1185">Reference proteome</keyword>
<dbReference type="RefSeq" id="XP_029233011.1">
    <property type="nucleotide sequence ID" value="XM_029387149.1"/>
</dbReference>
<comment type="caution">
    <text evidence="1">The sequence shown here is derived from an EMBL/GenBank/DDBJ whole genome shotgun (WGS) entry which is preliminary data.</text>
</comment>
<gene>
    <name evidence="1" type="ORF">TraAM80_10536</name>
</gene>
<evidence type="ECO:0000313" key="2">
    <source>
        <dbReference type="Proteomes" id="UP000283634"/>
    </source>
</evidence>
<evidence type="ECO:0000313" key="1">
    <source>
        <dbReference type="EMBL" id="RNE94865.1"/>
    </source>
</evidence>
<protein>
    <submittedName>
        <fullName evidence="1">Uncharacterized protein</fullName>
    </submittedName>
</protein>
<accession>A0A422MNS3</accession>
<dbReference type="EMBL" id="MKGL01001037">
    <property type="protein sequence ID" value="RNE94865.1"/>
    <property type="molecule type" value="Genomic_DNA"/>
</dbReference>